<evidence type="ECO:0000313" key="2">
    <source>
        <dbReference type="Proteomes" id="UP001153269"/>
    </source>
</evidence>
<organism evidence="1 2">
    <name type="scientific">Pleuronectes platessa</name>
    <name type="common">European plaice</name>
    <dbReference type="NCBI Taxonomy" id="8262"/>
    <lineage>
        <taxon>Eukaryota</taxon>
        <taxon>Metazoa</taxon>
        <taxon>Chordata</taxon>
        <taxon>Craniata</taxon>
        <taxon>Vertebrata</taxon>
        <taxon>Euteleostomi</taxon>
        <taxon>Actinopterygii</taxon>
        <taxon>Neopterygii</taxon>
        <taxon>Teleostei</taxon>
        <taxon>Neoteleostei</taxon>
        <taxon>Acanthomorphata</taxon>
        <taxon>Carangaria</taxon>
        <taxon>Pleuronectiformes</taxon>
        <taxon>Pleuronectoidei</taxon>
        <taxon>Pleuronectidae</taxon>
        <taxon>Pleuronectes</taxon>
    </lineage>
</organism>
<proteinExistence type="predicted"/>
<protein>
    <submittedName>
        <fullName evidence="1">Uncharacterized protein</fullName>
    </submittedName>
</protein>
<name>A0A9N7VSW4_PLEPL</name>
<evidence type="ECO:0000313" key="1">
    <source>
        <dbReference type="EMBL" id="CAB1453700.1"/>
    </source>
</evidence>
<reference evidence="1" key="1">
    <citation type="submission" date="2020-03" db="EMBL/GenBank/DDBJ databases">
        <authorList>
            <person name="Weist P."/>
        </authorList>
    </citation>
    <scope>NUCLEOTIDE SEQUENCE</scope>
</reference>
<gene>
    <name evidence="1" type="ORF">PLEPLA_LOCUS41456</name>
</gene>
<sequence>MQAAAQEMQALSIPGRDTETPEFCQYVNEGAAAVGGSVGWHLPEKQPPFGTHISLHQDMWWETGRGAACELQWEAQESSDESYLHDTDSDCTLPQILTFRTYEGYSA</sequence>
<comment type="caution">
    <text evidence="1">The sequence shown here is derived from an EMBL/GenBank/DDBJ whole genome shotgun (WGS) entry which is preliminary data.</text>
</comment>
<accession>A0A9N7VSW4</accession>
<dbReference type="EMBL" id="CADEAL010004180">
    <property type="protein sequence ID" value="CAB1453700.1"/>
    <property type="molecule type" value="Genomic_DNA"/>
</dbReference>
<dbReference type="AlphaFoldDB" id="A0A9N7VSW4"/>
<dbReference type="Proteomes" id="UP001153269">
    <property type="component" value="Unassembled WGS sequence"/>
</dbReference>
<keyword evidence="2" id="KW-1185">Reference proteome</keyword>